<sequence length="2310" mass="251494">MKRIFAFVLSIIILLSSSISFAAPGDFIHTGLKKGYNMKNTDDRAALIRDLKNGDVDEKLFYREIEGGKYINIVEEEDKQEAELKNLLSAEGVDTSDPNAIEAFLKNPNNTEIVRDIGTALEKVTTNNSKSFDDIDDADKGYIEDYFKNIYAQRLLTPSNYSIPVPGSKDNATKIVNLTFPSGSGATRWMVKVGDNSFGPFEINKEITDGKSYNSGTDIEAEIDKYLLLAAVDANARIKAYASIKITNEMVRAPKVEAEKDTSITATLNKATNNSGTTTVSGLTGDWKLAVLDTMLDKVYETDKFNSVDYADGIELRVASDEELDNMSSDFKKYIIIYSEKDGKIEKYNIVEVTSDKVSNAFEAEKLTAGNHYSIPVKGSSAGTTKIEELSRLEDFGASKWMYKVGANLTAPLLDRVIKDSVDYGAGEDISIGIGQDLMILATDSNGQVKAYDIVKEITEDKIKNPLAEELKETTHYTKPVKGSTVGTTAFGFLKYSGISSWKYIVSNESISAPELGSSLETGTSINLVSDASDNIEVEKDEDKLKDDNGFRKYMMVYGLDGSGNVKVYKSFIMNDSNVKMPTANLLETPKNYSIPVKGNTPNTTRIATLNHTGLSSTGFRYKIIDESSMDIEFNQKIDNIRELRANVDITTTIGKNLLILAVDSSNRTKAYNIIKLDFDNVKAGNAPLLQPTTNYQGPVPGDVNNSTKFTFLNLPAGANKWVYKIGISSVGTLESGAVVGGDYEEYAPYEDITGVSSEQYLLLAAISSDNKVIAYREFRLNDNEVKGSTAPLLAEKAYLLMKGDNPSTTKLKLEPLGLENPLSIGWRYKLVDTKPTEDTKKPYLNQIVSDTTTYNVNYSTKIGPDIAVTKIGSSYGYILLLATDFAGRTKAYEYIEVTADNVKEHAPTLSGVNIVEGSTIDSAKVTGLATGKEYRYLISSTIPTTPASGDTLPSGVEKYIPDATEVKINIGKYLTIYEIDNDGKIIGYITFEIVSVKQGQADLSGDTLLEGNIKNGGSKVIVKLSNAATWADVVNNKSIRDKLFNGFKADKETSEWSKVVSAMVADGKGAINLSGDTVTILLPQTLNYDIKEEQKISLIIPAEAIEGAINPIAATGTITIKPTIGATISGDVVSSTVRQSDIKSGGKTIVVELADGIWNTDVSGIIDGFSGGTNWSKILNEVKTNGNIVRNSGTKVTITIPPVTDVDFGTTKEVISLTIPKSSNLIQGATEDVIASPNFTLYPDILQVAGKADDEKDKVTLMAPDYRIIDTKNDTWVIDVTVGTLKDNITNNDIIIAGLPKGLVATVSKVSTNAIEIKVSGTASTTLTSDTTIKVKIKGIAVTEPNSVDSDEIELKLIKGGSIIGELNNVGINVVDNKLTNTNENMQYSLDSTNGVNGTWYDASSGTETTVTSGFKAGKVYVRDKDNIKVFREVAALSHPKAPAGIDPYTLSVNYTTDKKEVELNGFEAGIFDFSLDGGSNWSKLDTPKIILTKDSDLRVRYSANENSLPSLATGKLNGLYLGNVTMNVGAGKIIGTTTTMEYSLNDEDTYTTAKANETPVSFVKDETVIIREKARPLNKYTVGIVDIVTSPTKESISFDILAGTITDTGKRGLQYRIGNDSWKDLSSTDPSTAVDFKQGKLEVRAKGDADKLPSEPVELAIIANPASAPELIADDFTKNISYWNGSSELLLEDASLTDVLEYNINGGPWKTNTTWTSDKVTDLIKNGNPKINVRHKAKADTLPSLTKTISFTGNLTFENVKLNVVEGKIEGTTTAMQYSIDSTDGLNGTWIDAKASTTTISFTQGMKVYIREKSKTLNWHELSSGIGVEAAITTGDIAYSIVEGSITNKSSSQILEYRIGTEPWKSIDRSKTVYGVEFKAGTLQIRAKGTESTLPSSVISVTIKAKASAPQLKYDDTKYTIEKIGSAEGVSYEYSINGGSWISGNTNTQFEGGNVVLVRLKATDELLPSLEQKITFTHNLDLGNVILNVGKSQLENTSTLMEYSIDSTNGEDGLWFQCTATTTKIDLKPEAIVYVREKAKPRNSLKLRKDMDPIKKKDFINGNVIVNSNLDYDLQKRTISINGVDAGNKEALQNIVNDLQYRIDNGNWINVDYVTLVNGETILAFNVNFVAGNLAFRLKGDENTLPSDSILKYTIKAPISAPNVSVGFDLAKYRNSINGTITNLEYSFGPNGPWIDGVHLDSEDLADNVYVRTKANKNTLPSLVKTLEFTPVLNLKTINLSTHVKPLELNGTTAQMEYRINGAEWKPCSEGNTQLKRMDGSDLNDLSVVNKIEIRDSKQHGNTIIVYP</sequence>
<feature type="domain" description="S-layer protein SbsC C-terminal" evidence="2">
    <location>
        <begin position="917"/>
        <end position="995"/>
    </location>
</feature>
<evidence type="ECO:0000259" key="3">
    <source>
        <dbReference type="Pfam" id="PF18683"/>
    </source>
</evidence>
<dbReference type="Pfam" id="PF18683">
    <property type="entry name" value="ChiW_Ig_like"/>
    <property type="match status" value="1"/>
</dbReference>
<keyword evidence="1" id="KW-0732">Signal</keyword>
<feature type="domain" description="S-layer protein SbsC C-terminal" evidence="2">
    <location>
        <begin position="165"/>
        <end position="248"/>
    </location>
</feature>
<dbReference type="InterPro" id="IPR040751">
    <property type="entry name" value="SbsC_C"/>
</dbReference>
<comment type="caution">
    <text evidence="4">The sequence shown here is derived from an EMBL/GenBank/DDBJ whole genome shotgun (WGS) entry which is preliminary data.</text>
</comment>
<protein>
    <submittedName>
        <fullName evidence="4">Uncharacterized protein</fullName>
    </submittedName>
</protein>
<evidence type="ECO:0000313" key="4">
    <source>
        <dbReference type="EMBL" id="MCQ4923999.1"/>
    </source>
</evidence>
<evidence type="ECO:0000256" key="1">
    <source>
        <dbReference type="SAM" id="SignalP"/>
    </source>
</evidence>
<evidence type="ECO:0000259" key="2">
    <source>
        <dbReference type="Pfam" id="PF18316"/>
    </source>
</evidence>
<dbReference type="RefSeq" id="WP_256311824.1">
    <property type="nucleotide sequence ID" value="NZ_JANGAC010000009.1"/>
</dbReference>
<feature type="domain" description="Chitinase W immunoglobulin-like" evidence="3">
    <location>
        <begin position="1258"/>
        <end position="1351"/>
    </location>
</feature>
<gene>
    <name evidence="4" type="ORF">NE686_12935</name>
</gene>
<feature type="chain" id="PRO_5047135977" evidence="1">
    <location>
        <begin position="23"/>
        <end position="2310"/>
    </location>
</feature>
<proteinExistence type="predicted"/>
<organism evidence="4 5">
    <name type="scientific">Tissierella carlieri</name>
    <dbReference type="NCBI Taxonomy" id="689904"/>
    <lineage>
        <taxon>Bacteria</taxon>
        <taxon>Bacillati</taxon>
        <taxon>Bacillota</taxon>
        <taxon>Tissierellia</taxon>
        <taxon>Tissierellales</taxon>
        <taxon>Tissierellaceae</taxon>
        <taxon>Tissierella</taxon>
    </lineage>
</organism>
<keyword evidence="5" id="KW-1185">Reference proteome</keyword>
<dbReference type="Pfam" id="PF18316">
    <property type="entry name" value="S-l_SbsC_C"/>
    <property type="match status" value="6"/>
</dbReference>
<feature type="domain" description="S-layer protein SbsC C-terminal" evidence="2">
    <location>
        <begin position="377"/>
        <end position="453"/>
    </location>
</feature>
<dbReference type="Proteomes" id="UP001524478">
    <property type="component" value="Unassembled WGS sequence"/>
</dbReference>
<feature type="domain" description="S-layer protein SbsC C-terminal" evidence="2">
    <location>
        <begin position="700"/>
        <end position="783"/>
    </location>
</feature>
<feature type="domain" description="S-layer protein SbsC C-terminal" evidence="2">
    <location>
        <begin position="597"/>
        <end position="678"/>
    </location>
</feature>
<dbReference type="InterPro" id="IPR041278">
    <property type="entry name" value="ChiW_Ig-like"/>
</dbReference>
<reference evidence="4 5" key="1">
    <citation type="submission" date="2022-06" db="EMBL/GenBank/DDBJ databases">
        <title>Isolation of gut microbiota from human fecal samples.</title>
        <authorList>
            <person name="Pamer E.G."/>
            <person name="Barat B."/>
            <person name="Waligurski E."/>
            <person name="Medina S."/>
            <person name="Paddock L."/>
            <person name="Mostad J."/>
        </authorList>
    </citation>
    <scope>NUCLEOTIDE SEQUENCE [LARGE SCALE GENOMIC DNA]</scope>
    <source>
        <strain evidence="4 5">DFI.7.95</strain>
    </source>
</reference>
<feature type="signal peptide" evidence="1">
    <location>
        <begin position="1"/>
        <end position="22"/>
    </location>
</feature>
<feature type="domain" description="S-layer protein SbsC C-terminal" evidence="2">
    <location>
        <begin position="481"/>
        <end position="571"/>
    </location>
</feature>
<dbReference type="EMBL" id="JANGAC010000009">
    <property type="protein sequence ID" value="MCQ4923999.1"/>
    <property type="molecule type" value="Genomic_DNA"/>
</dbReference>
<name>A0ABT1SC22_9FIRM</name>
<accession>A0ABT1SC22</accession>
<evidence type="ECO:0000313" key="5">
    <source>
        <dbReference type="Proteomes" id="UP001524478"/>
    </source>
</evidence>